<dbReference type="InterPro" id="IPR025736">
    <property type="entry name" value="PucR_C-HTH_dom"/>
</dbReference>
<accession>A0ABP9H4L6</accession>
<feature type="compositionally biased region" description="Pro residues" evidence="1">
    <location>
        <begin position="29"/>
        <end position="39"/>
    </location>
</feature>
<evidence type="ECO:0000259" key="2">
    <source>
        <dbReference type="Pfam" id="PF13556"/>
    </source>
</evidence>
<dbReference type="PANTHER" id="PTHR33744">
    <property type="entry name" value="CARBOHYDRATE DIACID REGULATOR"/>
    <property type="match status" value="1"/>
</dbReference>
<feature type="compositionally biased region" description="Basic and acidic residues" evidence="1">
    <location>
        <begin position="16"/>
        <end position="25"/>
    </location>
</feature>
<comment type="caution">
    <text evidence="3">The sequence shown here is derived from an EMBL/GenBank/DDBJ whole genome shotgun (WGS) entry which is preliminary data.</text>
</comment>
<feature type="region of interest" description="Disordered" evidence="1">
    <location>
        <begin position="1"/>
        <end position="56"/>
    </location>
</feature>
<organism evidence="3 4">
    <name type="scientific">Yinghuangia aomiensis</name>
    <dbReference type="NCBI Taxonomy" id="676205"/>
    <lineage>
        <taxon>Bacteria</taxon>
        <taxon>Bacillati</taxon>
        <taxon>Actinomycetota</taxon>
        <taxon>Actinomycetes</taxon>
        <taxon>Kitasatosporales</taxon>
        <taxon>Streptomycetaceae</taxon>
        <taxon>Yinghuangia</taxon>
    </lineage>
</organism>
<dbReference type="InterPro" id="IPR051448">
    <property type="entry name" value="CdaR-like_regulators"/>
</dbReference>
<evidence type="ECO:0000256" key="1">
    <source>
        <dbReference type="SAM" id="MobiDB-lite"/>
    </source>
</evidence>
<proteinExistence type="predicted"/>
<keyword evidence="4" id="KW-1185">Reference proteome</keyword>
<dbReference type="RefSeq" id="WP_345675561.1">
    <property type="nucleotide sequence ID" value="NZ_BAABHS010000008.1"/>
</dbReference>
<protein>
    <submittedName>
        <fullName evidence="3">Helix-turn-helix domain-containing protein</fullName>
    </submittedName>
</protein>
<reference evidence="4" key="1">
    <citation type="journal article" date="2019" name="Int. J. Syst. Evol. Microbiol.">
        <title>The Global Catalogue of Microorganisms (GCM) 10K type strain sequencing project: providing services to taxonomists for standard genome sequencing and annotation.</title>
        <authorList>
            <consortium name="The Broad Institute Genomics Platform"/>
            <consortium name="The Broad Institute Genome Sequencing Center for Infectious Disease"/>
            <person name="Wu L."/>
            <person name="Ma J."/>
        </authorList>
    </citation>
    <scope>NUCLEOTIDE SEQUENCE [LARGE SCALE GENOMIC DNA]</scope>
    <source>
        <strain evidence="4">JCM 17986</strain>
    </source>
</reference>
<dbReference type="InterPro" id="IPR042070">
    <property type="entry name" value="PucR_C-HTH_sf"/>
</dbReference>
<dbReference type="Proteomes" id="UP001500466">
    <property type="component" value="Unassembled WGS sequence"/>
</dbReference>
<evidence type="ECO:0000313" key="3">
    <source>
        <dbReference type="EMBL" id="GAA4961297.1"/>
    </source>
</evidence>
<sequence length="633" mass="65260">MRPRQPSPEPSAGTPRRPDSPEPAEHAAPPTPVPSPEPGGPRHATGPGEPGPPTLGRVLDLVGGGVLDVVRAPHGLGTPVRGVALYDAGEPTWEAAPDAASAALPARGLLLLAVGVDVAEAAAPDVLLAADRAGAAAVVMRRGALPPTRALTETARGVGTALLTRGPGTDWTELLALLRAGVSYADQVGRDDPETAEAPGARQGLEHVRLGDLPALANVLADLVGGAITIEDTRSRVLAYSRTDSGADPLRQLTILGQRVPEWRVAQLRESGFFRELWTSYDVVHRPADGEFAERLAVAVRVGDDVLGSLWAAAADGRPLAEGARAALRAAARAAVPHLIQHRAHTRLSARRHEEALLGVLTGRTATADRDPALGLDDARHYAVLAVAAPPGTEAAADGTAWHRLLDVLALQAAALRTSADAGPALSAQTGGRMYLVVPADPERPRAVAAIARELAATARTVPPGAVHVAVGRAETGAAGLAASRASADLVLRVLAERSDPAASAVAGQDDVAVEAALLQVLDRVEPVWRETADGPVHRMLAHDAEHGTAFGTTLSAYLAAFGDVGTAAAALTVHPNTLRYRLRRIRDLFGLDLSDPAARLLADIGLRLAARDAAGGGPGGLGNSPGNRDRPT</sequence>
<name>A0ABP9H4L6_9ACTN</name>
<dbReference type="EMBL" id="BAABHS010000008">
    <property type="protein sequence ID" value="GAA4961297.1"/>
    <property type="molecule type" value="Genomic_DNA"/>
</dbReference>
<dbReference type="Gene3D" id="1.10.10.2840">
    <property type="entry name" value="PucR C-terminal helix-turn-helix domain"/>
    <property type="match status" value="1"/>
</dbReference>
<dbReference type="Pfam" id="PF13556">
    <property type="entry name" value="HTH_30"/>
    <property type="match status" value="1"/>
</dbReference>
<dbReference type="PANTHER" id="PTHR33744:SF17">
    <property type="entry name" value="CONSERVED PROTEIN"/>
    <property type="match status" value="1"/>
</dbReference>
<gene>
    <name evidence="3" type="ORF">GCM10023205_25910</name>
</gene>
<feature type="domain" description="PucR C-terminal helix-turn-helix" evidence="2">
    <location>
        <begin position="554"/>
        <end position="608"/>
    </location>
</feature>
<evidence type="ECO:0000313" key="4">
    <source>
        <dbReference type="Proteomes" id="UP001500466"/>
    </source>
</evidence>